<dbReference type="Proteomes" id="UP000606786">
    <property type="component" value="Unassembled WGS sequence"/>
</dbReference>
<dbReference type="AlphaFoldDB" id="A0A811UYF6"/>
<feature type="region of interest" description="Disordered" evidence="1">
    <location>
        <begin position="1"/>
        <end position="34"/>
    </location>
</feature>
<evidence type="ECO:0000313" key="2">
    <source>
        <dbReference type="EMBL" id="CAD7003910.1"/>
    </source>
</evidence>
<evidence type="ECO:0000313" key="3">
    <source>
        <dbReference type="Proteomes" id="UP000606786"/>
    </source>
</evidence>
<name>A0A811UYF6_CERCA</name>
<keyword evidence="3" id="KW-1185">Reference proteome</keyword>
<gene>
    <name evidence="2" type="ORF">CCAP1982_LOCUS12338</name>
</gene>
<feature type="compositionally biased region" description="Low complexity" evidence="1">
    <location>
        <begin position="86"/>
        <end position="105"/>
    </location>
</feature>
<dbReference type="EMBL" id="CAJHJT010000034">
    <property type="protein sequence ID" value="CAD7003910.1"/>
    <property type="molecule type" value="Genomic_DNA"/>
</dbReference>
<accession>A0A811UYF6</accession>
<evidence type="ECO:0000256" key="1">
    <source>
        <dbReference type="SAM" id="MobiDB-lite"/>
    </source>
</evidence>
<protein>
    <submittedName>
        <fullName evidence="2">(Mediterranean fruit fly) hypothetical protein</fullName>
    </submittedName>
</protein>
<sequence length="114" mass="13085">MEQTEKTKNTKKQKQSVRQTFGRTLIGSVATPVSRPLTHSFIHTQTHTYNYIHTYKRLCNLPPSVGKDQSKIGTGLARSAEVSIVPQSEPQSQQRPGRRQQMTTRRMSRYKRTV</sequence>
<feature type="region of interest" description="Disordered" evidence="1">
    <location>
        <begin position="78"/>
        <end position="114"/>
    </location>
</feature>
<comment type="caution">
    <text evidence="2">The sequence shown here is derived from an EMBL/GenBank/DDBJ whole genome shotgun (WGS) entry which is preliminary data.</text>
</comment>
<reference evidence="2" key="1">
    <citation type="submission" date="2020-11" db="EMBL/GenBank/DDBJ databases">
        <authorList>
            <person name="Whitehead M."/>
        </authorList>
    </citation>
    <scope>NUCLEOTIDE SEQUENCE</scope>
    <source>
        <strain evidence="2">EGII</strain>
    </source>
</reference>
<organism evidence="2 3">
    <name type="scientific">Ceratitis capitata</name>
    <name type="common">Mediterranean fruit fly</name>
    <name type="synonym">Tephritis capitata</name>
    <dbReference type="NCBI Taxonomy" id="7213"/>
    <lineage>
        <taxon>Eukaryota</taxon>
        <taxon>Metazoa</taxon>
        <taxon>Ecdysozoa</taxon>
        <taxon>Arthropoda</taxon>
        <taxon>Hexapoda</taxon>
        <taxon>Insecta</taxon>
        <taxon>Pterygota</taxon>
        <taxon>Neoptera</taxon>
        <taxon>Endopterygota</taxon>
        <taxon>Diptera</taxon>
        <taxon>Brachycera</taxon>
        <taxon>Muscomorpha</taxon>
        <taxon>Tephritoidea</taxon>
        <taxon>Tephritidae</taxon>
        <taxon>Ceratitis</taxon>
        <taxon>Ceratitis</taxon>
    </lineage>
</organism>
<proteinExistence type="predicted"/>